<evidence type="ECO:0000256" key="1">
    <source>
        <dbReference type="SAM" id="Phobius"/>
    </source>
</evidence>
<organism evidence="2 3">
    <name type="scientific">Dyadobacter frigoris</name>
    <dbReference type="NCBI Taxonomy" id="2576211"/>
    <lineage>
        <taxon>Bacteria</taxon>
        <taxon>Pseudomonadati</taxon>
        <taxon>Bacteroidota</taxon>
        <taxon>Cytophagia</taxon>
        <taxon>Cytophagales</taxon>
        <taxon>Spirosomataceae</taxon>
        <taxon>Dyadobacter</taxon>
    </lineage>
</organism>
<protein>
    <recommendedName>
        <fullName evidence="4">DUF1440 domain-containing protein</fullName>
    </recommendedName>
</protein>
<dbReference type="EMBL" id="SZVO01000038">
    <property type="protein sequence ID" value="TKT84746.1"/>
    <property type="molecule type" value="Genomic_DNA"/>
</dbReference>
<name>A0A4U6CL42_9BACT</name>
<keyword evidence="1" id="KW-0472">Membrane</keyword>
<feature type="transmembrane region" description="Helical" evidence="1">
    <location>
        <begin position="98"/>
        <end position="117"/>
    </location>
</feature>
<evidence type="ECO:0000313" key="3">
    <source>
        <dbReference type="Proteomes" id="UP000304900"/>
    </source>
</evidence>
<feature type="transmembrane region" description="Helical" evidence="1">
    <location>
        <begin position="12"/>
        <end position="29"/>
    </location>
</feature>
<feature type="transmembrane region" description="Helical" evidence="1">
    <location>
        <begin position="129"/>
        <end position="150"/>
    </location>
</feature>
<dbReference type="OrthoDB" id="878772at2"/>
<comment type="caution">
    <text evidence="2">The sequence shown here is derived from an EMBL/GenBank/DDBJ whole genome shotgun (WGS) entry which is preliminary data.</text>
</comment>
<evidence type="ECO:0000313" key="2">
    <source>
        <dbReference type="EMBL" id="TKT84746.1"/>
    </source>
</evidence>
<gene>
    <name evidence="2" type="ORF">FDK13_34740</name>
</gene>
<keyword evidence="1" id="KW-0812">Transmembrane</keyword>
<dbReference type="RefSeq" id="WP_137344606.1">
    <property type="nucleotide sequence ID" value="NZ_BSQH01000043.1"/>
</dbReference>
<dbReference type="Proteomes" id="UP000304900">
    <property type="component" value="Unassembled WGS sequence"/>
</dbReference>
<keyword evidence="1" id="KW-1133">Transmembrane helix</keyword>
<dbReference type="AlphaFoldDB" id="A0A4U6CL42"/>
<sequence>MNKQSSTFVNGLKAGLLAISINTIFLKAGPLLKIKAESGGLLKLILLHSTPYLNSSFHSIFQTTSFWLIFHYLTGFAMVALYVYILEPWLPYKGCQKGSVFSLVPWLINAFIVLPLLGQGIAGLQALPLSGIIYFFIANWLFAIVLGILYERFKK</sequence>
<feature type="transmembrane region" description="Helical" evidence="1">
    <location>
        <begin position="67"/>
        <end position="86"/>
    </location>
</feature>
<proteinExistence type="predicted"/>
<evidence type="ECO:0008006" key="4">
    <source>
        <dbReference type="Google" id="ProtNLM"/>
    </source>
</evidence>
<keyword evidence="3" id="KW-1185">Reference proteome</keyword>
<reference evidence="2 3" key="1">
    <citation type="submission" date="2019-05" db="EMBL/GenBank/DDBJ databases">
        <title>Dyadobacter AR-3-8 sp. nov., isolated from arctic soil.</title>
        <authorList>
            <person name="Chaudhary D.K."/>
        </authorList>
    </citation>
    <scope>NUCLEOTIDE SEQUENCE [LARGE SCALE GENOMIC DNA]</scope>
    <source>
        <strain evidence="2 3">AR-3-8</strain>
    </source>
</reference>
<accession>A0A4U6CL42</accession>